<dbReference type="HOGENOM" id="CLU_622674_0_0_1"/>
<protein>
    <submittedName>
        <fullName evidence="1">Uncharacterized protein</fullName>
    </submittedName>
</protein>
<accession>F4R608</accession>
<reference evidence="2" key="1">
    <citation type="journal article" date="2011" name="Proc. Natl. Acad. Sci. U.S.A.">
        <title>Obligate biotrophy features unraveled by the genomic analysis of rust fungi.</title>
        <authorList>
            <person name="Duplessis S."/>
            <person name="Cuomo C.A."/>
            <person name="Lin Y.-C."/>
            <person name="Aerts A."/>
            <person name="Tisserant E."/>
            <person name="Veneault-Fourrey C."/>
            <person name="Joly D.L."/>
            <person name="Hacquard S."/>
            <person name="Amselem J."/>
            <person name="Cantarel B.L."/>
            <person name="Chiu R."/>
            <person name="Coutinho P.M."/>
            <person name="Feau N."/>
            <person name="Field M."/>
            <person name="Frey P."/>
            <person name="Gelhaye E."/>
            <person name="Goldberg J."/>
            <person name="Grabherr M.G."/>
            <person name="Kodira C.D."/>
            <person name="Kohler A."/>
            <person name="Kuees U."/>
            <person name="Lindquist E.A."/>
            <person name="Lucas S.M."/>
            <person name="Mago R."/>
            <person name="Mauceli E."/>
            <person name="Morin E."/>
            <person name="Murat C."/>
            <person name="Pangilinan J.L."/>
            <person name="Park R."/>
            <person name="Pearson M."/>
            <person name="Quesneville H."/>
            <person name="Rouhier N."/>
            <person name="Sakthikumar S."/>
            <person name="Salamov A.A."/>
            <person name="Schmutz J."/>
            <person name="Selles B."/>
            <person name="Shapiro H."/>
            <person name="Tanguay P."/>
            <person name="Tuskan G.A."/>
            <person name="Henrissat B."/>
            <person name="Van de Peer Y."/>
            <person name="Rouze P."/>
            <person name="Ellis J.G."/>
            <person name="Dodds P.N."/>
            <person name="Schein J.E."/>
            <person name="Zhong S."/>
            <person name="Hamelin R.C."/>
            <person name="Grigoriev I.V."/>
            <person name="Szabo L.J."/>
            <person name="Martin F."/>
        </authorList>
    </citation>
    <scope>NUCLEOTIDE SEQUENCE [LARGE SCALE GENOMIC DNA]</scope>
    <source>
        <strain evidence="2">98AG31 / pathotype 3-4-7</strain>
    </source>
</reference>
<dbReference type="Proteomes" id="UP000001072">
    <property type="component" value="Unassembled WGS sequence"/>
</dbReference>
<dbReference type="EMBL" id="GL883091">
    <property type="protein sequence ID" value="EGG12135.1"/>
    <property type="molecule type" value="Genomic_DNA"/>
</dbReference>
<name>F4R608_MELLP</name>
<dbReference type="RefSeq" id="XP_007404510.1">
    <property type="nucleotide sequence ID" value="XM_007404448.1"/>
</dbReference>
<dbReference type="GeneID" id="18921570"/>
<evidence type="ECO:0000313" key="2">
    <source>
        <dbReference type="Proteomes" id="UP000001072"/>
    </source>
</evidence>
<keyword evidence="2" id="KW-1185">Reference proteome</keyword>
<dbReference type="AlphaFoldDB" id="F4R608"/>
<sequence>MNYKSRCPHCGGAHEDASKESTSTVVETWSSVFISRGSDAGEYKSFEEHEGSWFADMSWGAPGKEDLMYFLMLSCGSESEIVAGLNEFMKMRWDRVLEYVVKPVGANGLRHVIDSKENLGIIPKNGIEEPVRFEEWELVPLYLIKGTSHPSTMFKVLIPKNGIGSADQESVQPGGLLCGYLASKKGKWHPFTLVTVPQELQFLLGHPDVDYNARKTTRPLMRKMMELFGFKVNLPKDADKTRVVNRYRDDFLPGLLPFLPQAQQVNRSTARLPTITTCPGATPSHTPGDSDLSMQDAAAMFVDTNAKSTTKSKLFSLILPRVKPQFILSTMSRADMIKLFHKFVNSASNKPTPCTNPAFAQRPHCLPTESLSGKDRDELRHAIQCYAPHVFIPLGVCNMPVLSSLYELFVQGNKDAARDLCEGVHYHLIDPKEFTELFET</sequence>
<evidence type="ECO:0000313" key="1">
    <source>
        <dbReference type="EMBL" id="EGG12135.1"/>
    </source>
</evidence>
<organism evidence="2">
    <name type="scientific">Melampsora larici-populina (strain 98AG31 / pathotype 3-4-7)</name>
    <name type="common">Poplar leaf rust fungus</name>
    <dbReference type="NCBI Taxonomy" id="747676"/>
    <lineage>
        <taxon>Eukaryota</taxon>
        <taxon>Fungi</taxon>
        <taxon>Dikarya</taxon>
        <taxon>Basidiomycota</taxon>
        <taxon>Pucciniomycotina</taxon>
        <taxon>Pucciniomycetes</taxon>
        <taxon>Pucciniales</taxon>
        <taxon>Melampsoraceae</taxon>
        <taxon>Melampsora</taxon>
    </lineage>
</organism>
<dbReference type="InParanoid" id="F4R608"/>
<dbReference type="KEGG" id="mlr:MELLADRAFT_102104"/>
<gene>
    <name evidence="1" type="ORF">MELLADRAFT_102104</name>
</gene>
<dbReference type="VEuPathDB" id="FungiDB:MELLADRAFT_102104"/>
<dbReference type="OrthoDB" id="2511315at2759"/>
<proteinExistence type="predicted"/>